<evidence type="ECO:0000256" key="1">
    <source>
        <dbReference type="PROSITE-ProRule" id="PRU00110"/>
    </source>
</evidence>
<protein>
    <submittedName>
        <fullName evidence="3">Signal transduction histidine kinase</fullName>
    </submittedName>
</protein>
<dbReference type="InterPro" id="IPR036641">
    <property type="entry name" value="HPT_dom_sf"/>
</dbReference>
<keyword evidence="4" id="KW-1185">Reference proteome</keyword>
<dbReference type="GO" id="GO:0043424">
    <property type="term" value="F:protein histidine kinase binding"/>
    <property type="evidence" value="ECO:0007669"/>
    <property type="project" value="InterPro"/>
</dbReference>
<dbReference type="Gene3D" id="1.20.120.160">
    <property type="entry name" value="HPT domain"/>
    <property type="match status" value="1"/>
</dbReference>
<keyword evidence="3" id="KW-0418">Kinase</keyword>
<dbReference type="GO" id="GO:0009927">
    <property type="term" value="F:histidine phosphotransfer kinase activity"/>
    <property type="evidence" value="ECO:0007669"/>
    <property type="project" value="InterPro"/>
</dbReference>
<organism evidence="3 4">
    <name type="scientific">Cercophora newfieldiana</name>
    <dbReference type="NCBI Taxonomy" id="92897"/>
    <lineage>
        <taxon>Eukaryota</taxon>
        <taxon>Fungi</taxon>
        <taxon>Dikarya</taxon>
        <taxon>Ascomycota</taxon>
        <taxon>Pezizomycotina</taxon>
        <taxon>Sordariomycetes</taxon>
        <taxon>Sordariomycetidae</taxon>
        <taxon>Sordariales</taxon>
        <taxon>Lasiosphaeriaceae</taxon>
        <taxon>Cercophora</taxon>
    </lineage>
</organism>
<accession>A0AA39Y4C1</accession>
<dbReference type="InterPro" id="IPR008207">
    <property type="entry name" value="Sig_transdc_His_kin_Hpt_dom"/>
</dbReference>
<dbReference type="Proteomes" id="UP001174936">
    <property type="component" value="Unassembled WGS sequence"/>
</dbReference>
<dbReference type="GO" id="GO:0005634">
    <property type="term" value="C:nucleus"/>
    <property type="evidence" value="ECO:0007669"/>
    <property type="project" value="TreeGrafter"/>
</dbReference>
<dbReference type="SUPFAM" id="SSF47226">
    <property type="entry name" value="Histidine-containing phosphotransfer domain, HPT domain"/>
    <property type="match status" value="1"/>
</dbReference>
<feature type="modified residue" description="Phosphohistidine" evidence="1">
    <location>
        <position position="64"/>
    </location>
</feature>
<dbReference type="EMBL" id="JAULSV010000004">
    <property type="protein sequence ID" value="KAK0645796.1"/>
    <property type="molecule type" value="Genomic_DNA"/>
</dbReference>
<dbReference type="PROSITE" id="PS50894">
    <property type="entry name" value="HPT"/>
    <property type="match status" value="1"/>
</dbReference>
<keyword evidence="1" id="KW-0597">Phosphoprotein</keyword>
<dbReference type="GO" id="GO:0000160">
    <property type="term" value="P:phosphorelay signal transduction system"/>
    <property type="evidence" value="ECO:0007669"/>
    <property type="project" value="InterPro"/>
</dbReference>
<comment type="caution">
    <text evidence="3">The sequence shown here is derived from an EMBL/GenBank/DDBJ whole genome shotgun (WGS) entry which is preliminary data.</text>
</comment>
<dbReference type="AlphaFoldDB" id="A0AA39Y4C1"/>
<reference evidence="3" key="1">
    <citation type="submission" date="2023-06" db="EMBL/GenBank/DDBJ databases">
        <title>Genome-scale phylogeny and comparative genomics of the fungal order Sordariales.</title>
        <authorList>
            <consortium name="Lawrence Berkeley National Laboratory"/>
            <person name="Hensen N."/>
            <person name="Bonometti L."/>
            <person name="Westerberg I."/>
            <person name="Brannstrom I.O."/>
            <person name="Guillou S."/>
            <person name="Cros-Aarteil S."/>
            <person name="Calhoun S."/>
            <person name="Haridas S."/>
            <person name="Kuo A."/>
            <person name="Mondo S."/>
            <person name="Pangilinan J."/>
            <person name="Riley R."/>
            <person name="Labutti K."/>
            <person name="Andreopoulos B."/>
            <person name="Lipzen A."/>
            <person name="Chen C."/>
            <person name="Yanf M."/>
            <person name="Daum C."/>
            <person name="Ng V."/>
            <person name="Clum A."/>
            <person name="Steindorff A."/>
            <person name="Ohm R."/>
            <person name="Martin F."/>
            <person name="Silar P."/>
            <person name="Natvig D."/>
            <person name="Lalanne C."/>
            <person name="Gautier V."/>
            <person name="Ament-Velasquez S.L."/>
            <person name="Kruys A."/>
            <person name="Hutchinson M.I."/>
            <person name="Powell A.J."/>
            <person name="Barry K."/>
            <person name="Miller A.N."/>
            <person name="Grigoriev I.V."/>
            <person name="Debuchy R."/>
            <person name="Gladieux P."/>
            <person name="Thoren M.H."/>
            <person name="Johannesson H."/>
        </authorList>
    </citation>
    <scope>NUCLEOTIDE SEQUENCE</scope>
    <source>
        <strain evidence="3">SMH2532-1</strain>
    </source>
</reference>
<evidence type="ECO:0000313" key="3">
    <source>
        <dbReference type="EMBL" id="KAK0645796.1"/>
    </source>
</evidence>
<dbReference type="PANTHER" id="PTHR28242">
    <property type="entry name" value="PHOSPHORELAY INTERMEDIATE PROTEIN YPD1"/>
    <property type="match status" value="1"/>
</dbReference>
<name>A0AA39Y4C1_9PEZI</name>
<gene>
    <name evidence="3" type="ORF">B0T16DRAFT_457790</name>
</gene>
<dbReference type="PANTHER" id="PTHR28242:SF52">
    <property type="entry name" value="PHOSPHORELAY INTERMEDIATE PROTEIN YPD1"/>
    <property type="match status" value="1"/>
</dbReference>
<evidence type="ECO:0000313" key="4">
    <source>
        <dbReference type="Proteomes" id="UP001174936"/>
    </source>
</evidence>
<evidence type="ECO:0000259" key="2">
    <source>
        <dbReference type="PROSITE" id="PS50894"/>
    </source>
</evidence>
<sequence length="133" mass="14902">MPDFGDHVDMEAFNKVLEMDDNSDDREFSRAIVQEYFDQFETTIQEIDAAFGSQNLPALAKIGHFLGNSSAVIGFTKISQICELIKMYGSKRQPDGTPAEVPICLSNIQTAIADIKPEYEEVKKIVLEFYKSG</sequence>
<dbReference type="GO" id="GO:0005737">
    <property type="term" value="C:cytoplasm"/>
    <property type="evidence" value="ECO:0007669"/>
    <property type="project" value="TreeGrafter"/>
</dbReference>
<keyword evidence="3" id="KW-0808">Transferase</keyword>
<proteinExistence type="predicted"/>
<dbReference type="InterPro" id="IPR045871">
    <property type="entry name" value="AHP1-5/YPD1"/>
</dbReference>
<dbReference type="Pfam" id="PF01627">
    <property type="entry name" value="Hpt"/>
    <property type="match status" value="1"/>
</dbReference>
<feature type="domain" description="HPt" evidence="2">
    <location>
        <begin position="25"/>
        <end position="129"/>
    </location>
</feature>